<gene>
    <name evidence="2" type="ORF">PPSIR1_08731</name>
</gene>
<dbReference type="Proteomes" id="UP000005801">
    <property type="component" value="Unassembled WGS sequence"/>
</dbReference>
<dbReference type="AlphaFoldDB" id="A6G7C3"/>
<protein>
    <submittedName>
        <fullName evidence="2">Uncharacterized protein</fullName>
    </submittedName>
</protein>
<keyword evidence="1" id="KW-0732">Signal</keyword>
<evidence type="ECO:0000256" key="1">
    <source>
        <dbReference type="SAM" id="SignalP"/>
    </source>
</evidence>
<dbReference type="EMBL" id="ABCS01000033">
    <property type="protein sequence ID" value="EDM78257.1"/>
    <property type="molecule type" value="Genomic_DNA"/>
</dbReference>
<evidence type="ECO:0000313" key="2">
    <source>
        <dbReference type="EMBL" id="EDM78257.1"/>
    </source>
</evidence>
<name>A6G7C3_9BACT</name>
<sequence>MAKMRARAVGRPLVIGLVGLVSLAAPTRAQAAPVEASASVPHEPGATDGARDAAVDEARKLALEQALTTIREQVRVDEAAVAGILEHAQAWTAGYRILEVETAGQELRVRVEVEIDLPRLRKRVAVRSETVGGFRWGGASIEGCADVGEAQLSDPLRAYGIVADASPSSLTLELRCADQGQVSHTRVRAVSVTIAAKTEGDSSFEIAVDGRGFSNLAAEAQAAALDQAIAELADALAVEARGELELRVEQPWPAPRLRVLEGRLREAVIGVDRVELAGIAADGTAILRIAGGVELEGLGRQLQGLSFPGFGLVGLRVDSAHALRVRMQ</sequence>
<keyword evidence="3" id="KW-1185">Reference proteome</keyword>
<comment type="caution">
    <text evidence="2">The sequence shown here is derived from an EMBL/GenBank/DDBJ whole genome shotgun (WGS) entry which is preliminary data.</text>
</comment>
<organism evidence="2 3">
    <name type="scientific">Plesiocystis pacifica SIR-1</name>
    <dbReference type="NCBI Taxonomy" id="391625"/>
    <lineage>
        <taxon>Bacteria</taxon>
        <taxon>Pseudomonadati</taxon>
        <taxon>Myxococcota</taxon>
        <taxon>Polyangia</taxon>
        <taxon>Nannocystales</taxon>
        <taxon>Nannocystaceae</taxon>
        <taxon>Plesiocystis</taxon>
    </lineage>
</organism>
<feature type="chain" id="PRO_5002697166" evidence="1">
    <location>
        <begin position="32"/>
        <end position="328"/>
    </location>
</feature>
<reference evidence="2 3" key="1">
    <citation type="submission" date="2007-06" db="EMBL/GenBank/DDBJ databases">
        <authorList>
            <person name="Shimkets L."/>
            <person name="Ferriera S."/>
            <person name="Johnson J."/>
            <person name="Kravitz S."/>
            <person name="Beeson K."/>
            <person name="Sutton G."/>
            <person name="Rogers Y.-H."/>
            <person name="Friedman R."/>
            <person name="Frazier M."/>
            <person name="Venter J.C."/>
        </authorList>
    </citation>
    <scope>NUCLEOTIDE SEQUENCE [LARGE SCALE GENOMIC DNA]</scope>
    <source>
        <strain evidence="2 3">SIR-1</strain>
    </source>
</reference>
<feature type="signal peptide" evidence="1">
    <location>
        <begin position="1"/>
        <end position="31"/>
    </location>
</feature>
<proteinExistence type="predicted"/>
<accession>A6G7C3</accession>
<evidence type="ECO:0000313" key="3">
    <source>
        <dbReference type="Proteomes" id="UP000005801"/>
    </source>
</evidence>